<gene>
    <name evidence="1" type="ORF">EVAR_18468_1</name>
</gene>
<dbReference type="AlphaFoldDB" id="A0A4C1V0B4"/>
<dbReference type="Proteomes" id="UP000299102">
    <property type="component" value="Unassembled WGS sequence"/>
</dbReference>
<reference evidence="1 2" key="1">
    <citation type="journal article" date="2019" name="Commun. Biol.">
        <title>The bagworm genome reveals a unique fibroin gene that provides high tensile strength.</title>
        <authorList>
            <person name="Kono N."/>
            <person name="Nakamura H."/>
            <person name="Ohtoshi R."/>
            <person name="Tomita M."/>
            <person name="Numata K."/>
            <person name="Arakawa K."/>
        </authorList>
    </citation>
    <scope>NUCLEOTIDE SEQUENCE [LARGE SCALE GENOMIC DNA]</scope>
</reference>
<proteinExistence type="predicted"/>
<protein>
    <submittedName>
        <fullName evidence="1">Uncharacterized protein</fullName>
    </submittedName>
</protein>
<evidence type="ECO:0000313" key="1">
    <source>
        <dbReference type="EMBL" id="GBP31929.1"/>
    </source>
</evidence>
<evidence type="ECO:0000313" key="2">
    <source>
        <dbReference type="Proteomes" id="UP000299102"/>
    </source>
</evidence>
<comment type="caution">
    <text evidence="1">The sequence shown here is derived from an EMBL/GenBank/DDBJ whole genome shotgun (WGS) entry which is preliminary data.</text>
</comment>
<accession>A0A4C1V0B4</accession>
<name>A0A4C1V0B4_EUMVA</name>
<keyword evidence="2" id="KW-1185">Reference proteome</keyword>
<dbReference type="EMBL" id="BGZK01000253">
    <property type="protein sequence ID" value="GBP31929.1"/>
    <property type="molecule type" value="Genomic_DNA"/>
</dbReference>
<organism evidence="1 2">
    <name type="scientific">Eumeta variegata</name>
    <name type="common">Bagworm moth</name>
    <name type="synonym">Eumeta japonica</name>
    <dbReference type="NCBI Taxonomy" id="151549"/>
    <lineage>
        <taxon>Eukaryota</taxon>
        <taxon>Metazoa</taxon>
        <taxon>Ecdysozoa</taxon>
        <taxon>Arthropoda</taxon>
        <taxon>Hexapoda</taxon>
        <taxon>Insecta</taxon>
        <taxon>Pterygota</taxon>
        <taxon>Neoptera</taxon>
        <taxon>Endopterygota</taxon>
        <taxon>Lepidoptera</taxon>
        <taxon>Glossata</taxon>
        <taxon>Ditrysia</taxon>
        <taxon>Tineoidea</taxon>
        <taxon>Psychidae</taxon>
        <taxon>Oiketicinae</taxon>
        <taxon>Eumeta</taxon>
    </lineage>
</organism>
<sequence>MRAKLDSLTFARDKELYHITVCLLRRCEVLNHQLFPRCCTLQDLNFFGARPSIRGWRRLASESFLYLDSEQCKLCTNNPDFVQPDAQSKHVYKGN</sequence>